<dbReference type="InterPro" id="IPR010071">
    <property type="entry name" value="AA_adenyl_dom"/>
</dbReference>
<evidence type="ECO:0000256" key="4">
    <source>
        <dbReference type="SAM" id="MobiDB-lite"/>
    </source>
</evidence>
<accession>A0A7Z0WII4</accession>
<dbReference type="Gene3D" id="3.40.50.12780">
    <property type="entry name" value="N-terminal domain of ligase-like"/>
    <property type="match status" value="1"/>
</dbReference>
<dbReference type="SUPFAM" id="SSF47336">
    <property type="entry name" value="ACP-like"/>
    <property type="match status" value="1"/>
</dbReference>
<dbReference type="AlphaFoldDB" id="A0A7Z0WII4"/>
<name>A0A7Z0WII4_9PSEU</name>
<organism evidence="6 7">
    <name type="scientific">Actinophytocola xinjiangensis</name>
    <dbReference type="NCBI Taxonomy" id="485602"/>
    <lineage>
        <taxon>Bacteria</taxon>
        <taxon>Bacillati</taxon>
        <taxon>Actinomycetota</taxon>
        <taxon>Actinomycetes</taxon>
        <taxon>Pseudonocardiales</taxon>
        <taxon>Pseudonocardiaceae</taxon>
    </lineage>
</organism>
<proteinExistence type="predicted"/>
<dbReference type="InterPro" id="IPR009081">
    <property type="entry name" value="PP-bd_ACP"/>
</dbReference>
<dbReference type="InterPro" id="IPR023213">
    <property type="entry name" value="CAT-like_dom_sf"/>
</dbReference>
<dbReference type="GO" id="GO:0031177">
    <property type="term" value="F:phosphopantetheine binding"/>
    <property type="evidence" value="ECO:0007669"/>
    <property type="project" value="InterPro"/>
</dbReference>
<reference evidence="6 7" key="1">
    <citation type="submission" date="2016-12" db="EMBL/GenBank/DDBJ databases">
        <title>The draft genome sequence of Actinophytocola xinjiangensis.</title>
        <authorList>
            <person name="Wang W."/>
            <person name="Yuan L."/>
        </authorList>
    </citation>
    <scope>NUCLEOTIDE SEQUENCE [LARGE SCALE GENOMIC DNA]</scope>
    <source>
        <strain evidence="6 7">CGMCC 4.4663</strain>
    </source>
</reference>
<dbReference type="GO" id="GO:0043041">
    <property type="term" value="P:amino acid activation for nonribosomal peptide biosynthetic process"/>
    <property type="evidence" value="ECO:0007669"/>
    <property type="project" value="TreeGrafter"/>
</dbReference>
<gene>
    <name evidence="6" type="ORF">BLA60_27835</name>
</gene>
<dbReference type="PANTHER" id="PTHR45527:SF1">
    <property type="entry name" value="FATTY ACID SYNTHASE"/>
    <property type="match status" value="1"/>
</dbReference>
<dbReference type="Gene3D" id="3.30.559.10">
    <property type="entry name" value="Chloramphenicol acetyltransferase-like domain"/>
    <property type="match status" value="1"/>
</dbReference>
<evidence type="ECO:0000256" key="2">
    <source>
        <dbReference type="ARBA" id="ARBA00022450"/>
    </source>
</evidence>
<sequence length="1062" mass="113300">MTTPDLLDRLHALPERRRIALLRALRHDPARYDLHPLTSAQRRMWLHDKLYPGSPMCLVHFDLTLTGDLDVAALVRAFDLVLARHQALRTLYAEIDGEQWQLVLPEASPRTRLTVADEETGADEVFDLTAGPPVRATLVPEGPGRWRFHLRLHHIACDGWTMGLIFDDLSRCYAGAVPDPAPRHVDVATESDDPALEAFWRAELAGAPVTTDLPLDRPRPLTLDESGAELEFRWPADLATGAGRLAAACDATPFMVLLTAWQATLLRYGRDRDVVVATPVAGRTTRSSEDAVGLFVNTVPLRATMDDTTTFRELLARARDTTLAAITHQQLPYDTLVHRLRPDRDPGNTPLAQVMFAVESAWTRQLVLPGVTVTGREVATGTSVFDLTLTLVPGPDGIDGRLEYRTSLFDEATARRVAGHVRTLLTAALADPDRRVADLPLLAPGEPAGRGAGRAAPPFRPVADLVAEVAAGAPDRIAVVTDTERLTYGELMARADQLAALLLAGGAGRETPVGVCLPACADAVAAFLGVLRAGAVYVPIDPDLPEERIGLLIADAGVSTVLAHTATGTRLPGGLDTHRLDTLAPAPAPPPAVPVHPDQAAYVIYTSGSTGRPKGVVSTHRGLAGVSAAIGDLLPVGPDDRVLQFHSPGFDAVVSDFVTALAAGAQLHVVGRHDRVPGPDLTRTLRQRRITFLDVPPVALQAMDPAELPELRMVTVGGETCPADVAAAWSAGREFRNTYGPTETAVMVVAGRYPGGPVVPLGEPMTGARIHVLDEWLRPVPDGIAGELCVGGAPVGRGYLDRPGATAAAFVPDPYAPEPGARMYRTGDLARWRPDGTLEFLGRSDGQVKIRGNRVEPGEAQARLGDCAGVARCAVVVREDRPGDRRLVGYVVPEAGAEVAADAVRAQLSRVLPDYLVPSAFVTLADLPTTANGKLDHRRLPAPTVERPALSTAFRAPRGPVEQTIAGVWRATLALDEVGADDNFFDLGGNSMLLVQVHSGLKAALGVAVAAVELFRYPTVARLAEFIERGERDQQPVPASSGAGRRAMAARARRIAGEAGPR</sequence>
<dbReference type="RefSeq" id="WP_075135970.1">
    <property type="nucleotide sequence ID" value="NZ_MSIF01000016.1"/>
</dbReference>
<dbReference type="Gene3D" id="1.10.1200.10">
    <property type="entry name" value="ACP-like"/>
    <property type="match status" value="1"/>
</dbReference>
<keyword evidence="2" id="KW-0596">Phosphopantetheine</keyword>
<dbReference type="SUPFAM" id="SSF56801">
    <property type="entry name" value="Acetyl-CoA synthetase-like"/>
    <property type="match status" value="1"/>
</dbReference>
<dbReference type="Pfam" id="PF13193">
    <property type="entry name" value="AMP-binding_C"/>
    <property type="match status" value="1"/>
</dbReference>
<evidence type="ECO:0000256" key="1">
    <source>
        <dbReference type="ARBA" id="ARBA00001957"/>
    </source>
</evidence>
<dbReference type="InterPro" id="IPR020845">
    <property type="entry name" value="AMP-binding_CS"/>
</dbReference>
<dbReference type="InterPro" id="IPR036736">
    <property type="entry name" value="ACP-like_sf"/>
</dbReference>
<dbReference type="GO" id="GO:0003824">
    <property type="term" value="F:catalytic activity"/>
    <property type="evidence" value="ECO:0007669"/>
    <property type="project" value="InterPro"/>
</dbReference>
<dbReference type="EMBL" id="MSIF01000016">
    <property type="protein sequence ID" value="OLF07378.1"/>
    <property type="molecule type" value="Genomic_DNA"/>
</dbReference>
<dbReference type="InterPro" id="IPR001242">
    <property type="entry name" value="Condensation_dom"/>
</dbReference>
<dbReference type="SUPFAM" id="SSF52777">
    <property type="entry name" value="CoA-dependent acyltransferases"/>
    <property type="match status" value="2"/>
</dbReference>
<dbReference type="InterPro" id="IPR020806">
    <property type="entry name" value="PKS_PP-bd"/>
</dbReference>
<dbReference type="PROSITE" id="PS50075">
    <property type="entry name" value="CARRIER"/>
    <property type="match status" value="1"/>
</dbReference>
<evidence type="ECO:0000313" key="7">
    <source>
        <dbReference type="Proteomes" id="UP000185696"/>
    </source>
</evidence>
<feature type="region of interest" description="Disordered" evidence="4">
    <location>
        <begin position="1032"/>
        <end position="1062"/>
    </location>
</feature>
<dbReference type="FunFam" id="3.30.300.30:FF:000010">
    <property type="entry name" value="Enterobactin synthetase component F"/>
    <property type="match status" value="1"/>
</dbReference>
<dbReference type="InterPro" id="IPR000873">
    <property type="entry name" value="AMP-dep_synth/lig_dom"/>
</dbReference>
<dbReference type="PROSITE" id="PS00455">
    <property type="entry name" value="AMP_BINDING"/>
    <property type="match status" value="1"/>
</dbReference>
<comment type="caution">
    <text evidence="6">The sequence shown here is derived from an EMBL/GenBank/DDBJ whole genome shotgun (WGS) entry which is preliminary data.</text>
</comment>
<dbReference type="GO" id="GO:0008610">
    <property type="term" value="P:lipid biosynthetic process"/>
    <property type="evidence" value="ECO:0007669"/>
    <property type="project" value="UniProtKB-ARBA"/>
</dbReference>
<dbReference type="Gene3D" id="3.30.559.30">
    <property type="entry name" value="Nonribosomal peptide synthetase, condensation domain"/>
    <property type="match status" value="1"/>
</dbReference>
<evidence type="ECO:0000259" key="5">
    <source>
        <dbReference type="PROSITE" id="PS50075"/>
    </source>
</evidence>
<dbReference type="NCBIfam" id="TIGR01733">
    <property type="entry name" value="AA-adenyl-dom"/>
    <property type="match status" value="1"/>
</dbReference>
<dbReference type="CDD" id="cd19531">
    <property type="entry name" value="LCL_NRPS-like"/>
    <property type="match status" value="1"/>
</dbReference>
<comment type="cofactor">
    <cofactor evidence="1">
        <name>pantetheine 4'-phosphate</name>
        <dbReference type="ChEBI" id="CHEBI:47942"/>
    </cofactor>
</comment>
<dbReference type="InterPro" id="IPR045851">
    <property type="entry name" value="AMP-bd_C_sf"/>
</dbReference>
<dbReference type="SMART" id="SM01294">
    <property type="entry name" value="PKS_PP_betabranch"/>
    <property type="match status" value="1"/>
</dbReference>
<keyword evidence="7" id="KW-1185">Reference proteome</keyword>
<dbReference type="OrthoDB" id="2472181at2"/>
<protein>
    <recommendedName>
        <fullName evidence="5">Carrier domain-containing protein</fullName>
    </recommendedName>
</protein>
<dbReference type="PANTHER" id="PTHR45527">
    <property type="entry name" value="NONRIBOSOMAL PEPTIDE SYNTHETASE"/>
    <property type="match status" value="1"/>
</dbReference>
<dbReference type="Pfam" id="PF00668">
    <property type="entry name" value="Condensation"/>
    <property type="match status" value="1"/>
</dbReference>
<dbReference type="GO" id="GO:0005737">
    <property type="term" value="C:cytoplasm"/>
    <property type="evidence" value="ECO:0007669"/>
    <property type="project" value="TreeGrafter"/>
</dbReference>
<dbReference type="Proteomes" id="UP000185696">
    <property type="component" value="Unassembled WGS sequence"/>
</dbReference>
<dbReference type="GO" id="GO:0044550">
    <property type="term" value="P:secondary metabolite biosynthetic process"/>
    <property type="evidence" value="ECO:0007669"/>
    <property type="project" value="TreeGrafter"/>
</dbReference>
<dbReference type="InterPro" id="IPR042099">
    <property type="entry name" value="ANL_N_sf"/>
</dbReference>
<dbReference type="SMART" id="SM00823">
    <property type="entry name" value="PKS_PP"/>
    <property type="match status" value="1"/>
</dbReference>
<evidence type="ECO:0000313" key="6">
    <source>
        <dbReference type="EMBL" id="OLF07378.1"/>
    </source>
</evidence>
<dbReference type="Gene3D" id="3.30.300.30">
    <property type="match status" value="1"/>
</dbReference>
<dbReference type="InterPro" id="IPR025110">
    <property type="entry name" value="AMP-bd_C"/>
</dbReference>
<keyword evidence="3" id="KW-0597">Phosphoprotein</keyword>
<dbReference type="FunFam" id="3.40.50.980:FF:000001">
    <property type="entry name" value="Non-ribosomal peptide synthetase"/>
    <property type="match status" value="1"/>
</dbReference>
<evidence type="ECO:0000256" key="3">
    <source>
        <dbReference type="ARBA" id="ARBA00022553"/>
    </source>
</evidence>
<dbReference type="Pfam" id="PF00550">
    <property type="entry name" value="PP-binding"/>
    <property type="match status" value="1"/>
</dbReference>
<feature type="domain" description="Carrier" evidence="5">
    <location>
        <begin position="956"/>
        <end position="1031"/>
    </location>
</feature>
<dbReference type="Pfam" id="PF00501">
    <property type="entry name" value="AMP-binding"/>
    <property type="match status" value="1"/>
</dbReference>
<dbReference type="FunFam" id="2.30.38.10:FF:000001">
    <property type="entry name" value="Non-ribosomal peptide synthetase PvdI"/>
    <property type="match status" value="1"/>
</dbReference>